<evidence type="ECO:0000313" key="2">
    <source>
        <dbReference type="Proteomes" id="UP000035479"/>
    </source>
</evidence>
<accession>A0AAC8QJK2</accession>
<dbReference type="Proteomes" id="UP000035479">
    <property type="component" value="Plasmid pCAV1151-215"/>
</dbReference>
<reference evidence="1 2" key="1">
    <citation type="submission" date="2015-06" db="EMBL/GenBank/DDBJ databases">
        <title>Rapid spread of a carbapenem resistance gene driven by multiple levels of genetic mobility.</title>
        <authorList>
            <person name="Sheppard A.E."/>
            <person name="Stoesser N."/>
            <person name="Wilson D."/>
            <person name="Sebra R."/>
            <person name="Kasarskis A."/>
            <person name="Anson L."/>
            <person name="Giess A."/>
            <person name="Pankhurst L."/>
            <person name="Vaughan A."/>
            <person name="Grim C.J."/>
            <person name="Cox H."/>
            <person name="Yeh A."/>
            <person name="Sifri C.D."/>
            <person name="Walker S."/>
            <person name="Peto T.E."/>
            <person name="Crook D.W."/>
            <person name="Mathers A.J."/>
        </authorList>
    </citation>
    <scope>NUCLEOTIDE SEQUENCE [LARGE SCALE GENOMIC DNA]</scope>
    <source>
        <strain evidence="1 2">CAV1151</strain>
        <plasmid evidence="1 2">pCAV1151-215</plasmid>
    </source>
</reference>
<dbReference type="AlphaFoldDB" id="A0AAC8QJK2"/>
<organism evidence="1 2">
    <name type="scientific">Phytobacter ursingii</name>
    <dbReference type="NCBI Taxonomy" id="1972431"/>
    <lineage>
        <taxon>Bacteria</taxon>
        <taxon>Pseudomonadati</taxon>
        <taxon>Pseudomonadota</taxon>
        <taxon>Gammaproteobacteria</taxon>
        <taxon>Enterobacterales</taxon>
        <taxon>Enterobacteriaceae</taxon>
        <taxon>Phytobacter</taxon>
    </lineage>
</organism>
<dbReference type="GeneID" id="39493100"/>
<dbReference type="EMBL" id="CP011600">
    <property type="protein sequence ID" value="AKL10005.1"/>
    <property type="molecule type" value="Genomic_DNA"/>
</dbReference>
<sequence>MRLEAFQINNIVRDDLGIFTDGVIIRDNHVLITLNLPDGQKTAIEGEWRHISDADRLLDRIEMLQYAIYEQYQEYRAIIPARWAR</sequence>
<dbReference type="RefSeq" id="WP_047368833.1">
    <property type="nucleotide sequence ID" value="NZ_CP011600.1"/>
</dbReference>
<keyword evidence="1" id="KW-0614">Plasmid</keyword>
<evidence type="ECO:0000313" key="1">
    <source>
        <dbReference type="EMBL" id="AKL10005.1"/>
    </source>
</evidence>
<dbReference type="KEGG" id="kin:AB182_01235"/>
<protein>
    <submittedName>
        <fullName evidence="1">Uncharacterized protein</fullName>
    </submittedName>
</protein>
<gene>
    <name evidence="1" type="ORF">AB182_01235</name>
</gene>
<proteinExistence type="predicted"/>
<name>A0AAC8QJK2_9ENTR</name>
<geneLocation type="plasmid" evidence="1 2">
    <name>pCAV1151-215</name>
</geneLocation>